<feature type="non-terminal residue" evidence="1">
    <location>
        <position position="1"/>
    </location>
</feature>
<keyword evidence="2" id="KW-1185">Reference proteome</keyword>
<evidence type="ECO:0000313" key="2">
    <source>
        <dbReference type="Proteomes" id="UP001558613"/>
    </source>
</evidence>
<accession>A0ABR3LB96</accession>
<sequence length="52" mass="5681">TYSCTAVNPVSIKTTHLDMQEICPRHEGCLDHCGVTEALIRLVLSGLIRVSV</sequence>
<protein>
    <submittedName>
        <fullName evidence="1">Uncharacterized protein</fullName>
    </submittedName>
</protein>
<organism evidence="1 2">
    <name type="scientific">Cirrhinus molitorella</name>
    <name type="common">mud carp</name>
    <dbReference type="NCBI Taxonomy" id="172907"/>
    <lineage>
        <taxon>Eukaryota</taxon>
        <taxon>Metazoa</taxon>
        <taxon>Chordata</taxon>
        <taxon>Craniata</taxon>
        <taxon>Vertebrata</taxon>
        <taxon>Euteleostomi</taxon>
        <taxon>Actinopterygii</taxon>
        <taxon>Neopterygii</taxon>
        <taxon>Teleostei</taxon>
        <taxon>Ostariophysi</taxon>
        <taxon>Cypriniformes</taxon>
        <taxon>Cyprinidae</taxon>
        <taxon>Labeoninae</taxon>
        <taxon>Labeonini</taxon>
        <taxon>Cirrhinus</taxon>
    </lineage>
</organism>
<evidence type="ECO:0000313" key="1">
    <source>
        <dbReference type="EMBL" id="KAL1249346.1"/>
    </source>
</evidence>
<dbReference type="Proteomes" id="UP001558613">
    <property type="component" value="Unassembled WGS sequence"/>
</dbReference>
<comment type="caution">
    <text evidence="1">The sequence shown here is derived from an EMBL/GenBank/DDBJ whole genome shotgun (WGS) entry which is preliminary data.</text>
</comment>
<name>A0ABR3LB96_9TELE</name>
<gene>
    <name evidence="1" type="ORF">QQF64_020351</name>
</gene>
<reference evidence="1 2" key="1">
    <citation type="submission" date="2023-09" db="EMBL/GenBank/DDBJ databases">
        <authorList>
            <person name="Wang M."/>
        </authorList>
    </citation>
    <scope>NUCLEOTIDE SEQUENCE [LARGE SCALE GENOMIC DNA]</scope>
    <source>
        <strain evidence="1">GT-2023</strain>
        <tissue evidence="1">Liver</tissue>
    </source>
</reference>
<dbReference type="EMBL" id="JAYMGO010000023">
    <property type="protein sequence ID" value="KAL1249346.1"/>
    <property type="molecule type" value="Genomic_DNA"/>
</dbReference>
<proteinExistence type="predicted"/>